<name>A0ABV0YL58_9TELE</name>
<feature type="chain" id="PRO_5046277579" description="Secreted protein" evidence="1">
    <location>
        <begin position="22"/>
        <end position="103"/>
    </location>
</feature>
<evidence type="ECO:0000313" key="2">
    <source>
        <dbReference type="EMBL" id="MEQ2294170.1"/>
    </source>
</evidence>
<keyword evidence="3" id="KW-1185">Reference proteome</keyword>
<gene>
    <name evidence="2" type="ORF">AMECASPLE_001236</name>
</gene>
<sequence length="103" mass="11372">MLVCACMVICVTLWMDGLVTCPGPATLVTSEPLAPWSNRHQLPCDPVRTQPLFFFSFFRFFFLGTLQNGKETHLSIKADVCRCLSVSAINTTFKKPGISDEAG</sequence>
<protein>
    <recommendedName>
        <fullName evidence="4">Secreted protein</fullName>
    </recommendedName>
</protein>
<dbReference type="Proteomes" id="UP001469553">
    <property type="component" value="Unassembled WGS sequence"/>
</dbReference>
<evidence type="ECO:0000256" key="1">
    <source>
        <dbReference type="SAM" id="SignalP"/>
    </source>
</evidence>
<reference evidence="2 3" key="1">
    <citation type="submission" date="2021-06" db="EMBL/GenBank/DDBJ databases">
        <authorList>
            <person name="Palmer J.M."/>
        </authorList>
    </citation>
    <scope>NUCLEOTIDE SEQUENCE [LARGE SCALE GENOMIC DNA]</scope>
    <source>
        <strain evidence="2 3">AS_MEX2019</strain>
        <tissue evidence="2">Muscle</tissue>
    </source>
</reference>
<proteinExistence type="predicted"/>
<evidence type="ECO:0008006" key="4">
    <source>
        <dbReference type="Google" id="ProtNLM"/>
    </source>
</evidence>
<keyword evidence="1" id="KW-0732">Signal</keyword>
<comment type="caution">
    <text evidence="2">The sequence shown here is derived from an EMBL/GenBank/DDBJ whole genome shotgun (WGS) entry which is preliminary data.</text>
</comment>
<dbReference type="EMBL" id="JAHRIP010037659">
    <property type="protein sequence ID" value="MEQ2294170.1"/>
    <property type="molecule type" value="Genomic_DNA"/>
</dbReference>
<feature type="signal peptide" evidence="1">
    <location>
        <begin position="1"/>
        <end position="21"/>
    </location>
</feature>
<evidence type="ECO:0000313" key="3">
    <source>
        <dbReference type="Proteomes" id="UP001469553"/>
    </source>
</evidence>
<organism evidence="2 3">
    <name type="scientific">Ameca splendens</name>
    <dbReference type="NCBI Taxonomy" id="208324"/>
    <lineage>
        <taxon>Eukaryota</taxon>
        <taxon>Metazoa</taxon>
        <taxon>Chordata</taxon>
        <taxon>Craniata</taxon>
        <taxon>Vertebrata</taxon>
        <taxon>Euteleostomi</taxon>
        <taxon>Actinopterygii</taxon>
        <taxon>Neopterygii</taxon>
        <taxon>Teleostei</taxon>
        <taxon>Neoteleostei</taxon>
        <taxon>Acanthomorphata</taxon>
        <taxon>Ovalentaria</taxon>
        <taxon>Atherinomorphae</taxon>
        <taxon>Cyprinodontiformes</taxon>
        <taxon>Goodeidae</taxon>
        <taxon>Ameca</taxon>
    </lineage>
</organism>
<accession>A0ABV0YL58</accession>